<evidence type="ECO:0000313" key="2">
    <source>
        <dbReference type="Proteomes" id="UP000037923"/>
    </source>
</evidence>
<protein>
    <submittedName>
        <fullName evidence="1">Uncharacterized protein</fullName>
    </submittedName>
</protein>
<dbReference type="OMA" id="FATGWND"/>
<comment type="caution">
    <text evidence="1">The sequence shown here is derived from an EMBL/GenBank/DDBJ whole genome shotgun (WGS) entry which is preliminary data.</text>
</comment>
<organism evidence="1 2">
    <name type="scientific">Leptomonas pyrrhocoris</name>
    <name type="common">Firebug parasite</name>
    <dbReference type="NCBI Taxonomy" id="157538"/>
    <lineage>
        <taxon>Eukaryota</taxon>
        <taxon>Discoba</taxon>
        <taxon>Euglenozoa</taxon>
        <taxon>Kinetoplastea</taxon>
        <taxon>Metakinetoplastina</taxon>
        <taxon>Trypanosomatida</taxon>
        <taxon>Trypanosomatidae</taxon>
        <taxon>Leishmaniinae</taxon>
        <taxon>Leptomonas</taxon>
    </lineage>
</organism>
<reference evidence="1 2" key="1">
    <citation type="submission" date="2015-07" db="EMBL/GenBank/DDBJ databases">
        <title>High-quality genome of monoxenous trypanosomatid Leptomonas pyrrhocoris.</title>
        <authorList>
            <person name="Flegontov P."/>
            <person name="Butenko A."/>
            <person name="Firsov S."/>
            <person name="Vlcek C."/>
            <person name="Logacheva M.D."/>
            <person name="Field M."/>
            <person name="Filatov D."/>
            <person name="Flegontova O."/>
            <person name="Gerasimov E."/>
            <person name="Jackson A.P."/>
            <person name="Kelly S."/>
            <person name="Opperdoes F."/>
            <person name="O'Reilly A."/>
            <person name="Votypka J."/>
            <person name="Yurchenko V."/>
            <person name="Lukes J."/>
        </authorList>
    </citation>
    <scope>NUCLEOTIDE SEQUENCE [LARGE SCALE GENOMIC DNA]</scope>
    <source>
        <strain evidence="1">H10</strain>
    </source>
</reference>
<dbReference type="GeneID" id="26902105"/>
<accession>A0A0M9G9Q0</accession>
<dbReference type="RefSeq" id="XP_015663978.1">
    <property type="nucleotide sequence ID" value="XM_015798458.1"/>
</dbReference>
<dbReference type="EMBL" id="LGTL01000002">
    <property type="protein sequence ID" value="KPA85539.1"/>
    <property type="molecule type" value="Genomic_DNA"/>
</dbReference>
<evidence type="ECO:0000313" key="1">
    <source>
        <dbReference type="EMBL" id="KPA85539.1"/>
    </source>
</evidence>
<gene>
    <name evidence="1" type="ORF">ABB37_01810</name>
</gene>
<dbReference type="OrthoDB" id="275516at2759"/>
<keyword evidence="2" id="KW-1185">Reference proteome</keyword>
<sequence>MTSSMLPLGATAQRVTTLECAPCALRHIMRRRGQTDWTPPLADFAVDIVAGALTLADATEVLVPSSLVHYMENQRVQRRRGVGDDAWPWPQWDAALHEHKLVTWTTAQDATRLLCSSYGARYTNLCVPVPAGPLVSRMDFSTPVDVFYSSTLPALLDAVSARQRGNGDVHRRVRWRAWMRSALTCAYEGTYVPPIRMSDYTSQLLRQDGGCAGVIWEAAVKGLTPRWLETATKTALAVGVASSALSLSLPEESSCTARLLAKSVEVGITSWTTCVLSDTALYAHADPLCTPQSLHVFTTGWNALSETAFPVVGEPAAVTEAEASLARCTDFADAVQQRFHSLLPADEEAA</sequence>
<dbReference type="VEuPathDB" id="TriTrypDB:LpyrH10_02_7840"/>
<proteinExistence type="predicted"/>
<dbReference type="AlphaFoldDB" id="A0A0M9G9Q0"/>
<dbReference type="Proteomes" id="UP000037923">
    <property type="component" value="Unassembled WGS sequence"/>
</dbReference>
<name>A0A0M9G9Q0_LEPPY</name>